<feature type="coiled-coil region" evidence="1">
    <location>
        <begin position="633"/>
        <end position="667"/>
    </location>
</feature>
<proteinExistence type="predicted"/>
<evidence type="ECO:0000256" key="2">
    <source>
        <dbReference type="SAM" id="MobiDB-lite"/>
    </source>
</evidence>
<feature type="coiled-coil region" evidence="1">
    <location>
        <begin position="446"/>
        <end position="537"/>
    </location>
</feature>
<organism evidence="3 4">
    <name type="scientific">Diacronema lutheri</name>
    <name type="common">Unicellular marine alga</name>
    <name type="synonym">Monochrysis lutheri</name>
    <dbReference type="NCBI Taxonomy" id="2081491"/>
    <lineage>
        <taxon>Eukaryota</taxon>
        <taxon>Haptista</taxon>
        <taxon>Haptophyta</taxon>
        <taxon>Pavlovophyceae</taxon>
        <taxon>Pavlovales</taxon>
        <taxon>Pavlovaceae</taxon>
        <taxon>Diacronema</taxon>
    </lineage>
</organism>
<dbReference type="Pfam" id="PF08647">
    <property type="entry name" value="BRE1"/>
    <property type="match status" value="1"/>
</dbReference>
<evidence type="ECO:0000313" key="4">
    <source>
        <dbReference type="Proteomes" id="UP000751190"/>
    </source>
</evidence>
<feature type="compositionally biased region" description="Acidic residues" evidence="2">
    <location>
        <begin position="10"/>
        <end position="32"/>
    </location>
</feature>
<keyword evidence="1" id="KW-0175">Coiled coil</keyword>
<protein>
    <recommendedName>
        <fullName evidence="5">Coiled-coil domain-containing protein 40</fullName>
    </recommendedName>
</protein>
<dbReference type="PANTHER" id="PTHR16275:SF8">
    <property type="entry name" value="COILED-COIL DOMAIN-CONTAINING PROTEIN 40"/>
    <property type="match status" value="1"/>
</dbReference>
<dbReference type="InterPro" id="IPR037386">
    <property type="entry name" value="CCDC40"/>
</dbReference>
<gene>
    <name evidence="3" type="ORF">KFE25_005152</name>
</gene>
<dbReference type="AlphaFoldDB" id="A0A8J5XCN6"/>
<sequence length="899" mass="101673">MEPGDNPYPEGEDIDPGPGADDDFEPEDEGMLDADHPMLDRIQAALTKQLQNNVATTRVELANKAEELKQARKEREDLGVELYQVQQSLAKQQLHLEKTHENHNLISQMRDKAERELAQVRGDHGASLKEVKVYRAKYDKYKVELDKLNLTLVEVEKYTEDMKGEIAITRRATYKAEEDITKLEASKKSQDLLIDRLNEQLRALHTKYQVYEAQLVAQKEETQAAGTTLGDANREMEQISFEKKQLLNQWRSALIGMQRRDEALQATLDGIRRQNEQDAALDGEMAGIRKALAKAQEGHETLTQRHRRVLADKAEGERVIGQNTEKHKKLNEKFAMCKKALDQTDLELGKAQQARQAASDEVAAVDAKVQKVAFEMRKLDGAKLNALSEHTALDKAAQNVKAAIERKQALIGEKEMAAATLENDLARIKVDALNTAASNVVLKQRLESMTAELRDKDGLIQRYEQETRRRNDELEKKEHSVSVLNRKLDAMKERAGLDAARAQQADEEEAGPLEATIRELRAELDRKAAESAEMQRQWISGQTELVARENDNASKGDTLLELRARLTILNQKRLRIESQFDVQNREVVELERSMSMMHHQLTKLNALIAKHRALRERLADDNHTLEEGFVHRLAQMEGESLQAEAQVVALAAEKERLLTEVAESERETMLWEKKIALERETQAALDPEVGASEVKAMQKEIHRMKLRFSQLKKREELMLAEMERAIYKRDNIEAKGRTSSLRASGETQASLKKAVTDLSTKLKLTTHDANVTLVNVQRLRERQATVAADLDTLNARRRELLAQEESLHATIQTQEIERAFHETEAHKNQRLIEAMQRALTGGGPRDAERDLRDQLREAEDEMNRAAEVASTLVGAFPSLEPQLRAIMLPATVGSSLAGP</sequence>
<feature type="coiled-coil region" evidence="1">
    <location>
        <begin position="180"/>
        <end position="249"/>
    </location>
</feature>
<feature type="coiled-coil region" evidence="1">
    <location>
        <begin position="47"/>
        <end position="81"/>
    </location>
</feature>
<comment type="caution">
    <text evidence="3">The sequence shown here is derived from an EMBL/GenBank/DDBJ whole genome shotgun (WGS) entry which is preliminary data.</text>
</comment>
<dbReference type="Proteomes" id="UP000751190">
    <property type="component" value="Unassembled WGS sequence"/>
</dbReference>
<reference evidence="3" key="1">
    <citation type="submission" date="2021-05" db="EMBL/GenBank/DDBJ databases">
        <title>The genome of the haptophyte Pavlova lutheri (Diacronema luteri, Pavlovales) - a model for lipid biosynthesis in eukaryotic algae.</title>
        <authorList>
            <person name="Hulatt C.J."/>
            <person name="Posewitz M.C."/>
        </authorList>
    </citation>
    <scope>NUCLEOTIDE SEQUENCE</scope>
    <source>
        <strain evidence="3">NIVA-4/92</strain>
    </source>
</reference>
<keyword evidence="4" id="KW-1185">Reference proteome</keyword>
<dbReference type="OMA" id="RMQRIQK"/>
<dbReference type="EMBL" id="JAGTXO010000054">
    <property type="protein sequence ID" value="KAG8458305.1"/>
    <property type="molecule type" value="Genomic_DNA"/>
</dbReference>
<feature type="region of interest" description="Disordered" evidence="2">
    <location>
        <begin position="1"/>
        <end position="32"/>
    </location>
</feature>
<dbReference type="GO" id="GO:0035082">
    <property type="term" value="P:axoneme assembly"/>
    <property type="evidence" value="ECO:0007669"/>
    <property type="project" value="InterPro"/>
</dbReference>
<evidence type="ECO:0000256" key="1">
    <source>
        <dbReference type="SAM" id="Coils"/>
    </source>
</evidence>
<name>A0A8J5XCN6_DIALT</name>
<evidence type="ECO:0008006" key="5">
    <source>
        <dbReference type="Google" id="ProtNLM"/>
    </source>
</evidence>
<dbReference type="GO" id="GO:0005737">
    <property type="term" value="C:cytoplasm"/>
    <property type="evidence" value="ECO:0007669"/>
    <property type="project" value="TreeGrafter"/>
</dbReference>
<evidence type="ECO:0000313" key="3">
    <source>
        <dbReference type="EMBL" id="KAG8458305.1"/>
    </source>
</evidence>
<accession>A0A8J5XCN6</accession>
<dbReference type="OrthoDB" id="188741at2759"/>
<dbReference type="PANTHER" id="PTHR16275">
    <property type="entry name" value="COILED-COIL DOMAIN-CONTAINING PROTEIN 40"/>
    <property type="match status" value="1"/>
</dbReference>